<gene>
    <name evidence="2" type="ORF">Fot_19959</name>
</gene>
<comment type="caution">
    <text evidence="2">The sequence shown here is derived from an EMBL/GenBank/DDBJ whole genome shotgun (WGS) entry which is preliminary data.</text>
</comment>
<sequence length="101" mass="10770">MTLFGIDFFYSSLITLFSLSGRRIFSDGSKDSSRERAKKVSTTTSGTYGTVDKTSTTTSGTNETVAAGTDDAHGTEGCEGMAFFSPTTPPLYILNFGTPEK</sequence>
<feature type="region of interest" description="Disordered" evidence="1">
    <location>
        <begin position="27"/>
        <end position="72"/>
    </location>
</feature>
<keyword evidence="3" id="KW-1185">Reference proteome</keyword>
<dbReference type="EMBL" id="JBFOLJ010000005">
    <property type="protein sequence ID" value="KAL2538568.1"/>
    <property type="molecule type" value="Genomic_DNA"/>
</dbReference>
<dbReference type="AlphaFoldDB" id="A0ABD1VP66"/>
<dbReference type="Proteomes" id="UP001604277">
    <property type="component" value="Unassembled WGS sequence"/>
</dbReference>
<proteinExistence type="predicted"/>
<evidence type="ECO:0000313" key="2">
    <source>
        <dbReference type="EMBL" id="KAL2538568.1"/>
    </source>
</evidence>
<evidence type="ECO:0000256" key="1">
    <source>
        <dbReference type="SAM" id="MobiDB-lite"/>
    </source>
</evidence>
<name>A0ABD1VP66_9LAMI</name>
<organism evidence="2 3">
    <name type="scientific">Forsythia ovata</name>
    <dbReference type="NCBI Taxonomy" id="205694"/>
    <lineage>
        <taxon>Eukaryota</taxon>
        <taxon>Viridiplantae</taxon>
        <taxon>Streptophyta</taxon>
        <taxon>Embryophyta</taxon>
        <taxon>Tracheophyta</taxon>
        <taxon>Spermatophyta</taxon>
        <taxon>Magnoliopsida</taxon>
        <taxon>eudicotyledons</taxon>
        <taxon>Gunneridae</taxon>
        <taxon>Pentapetalae</taxon>
        <taxon>asterids</taxon>
        <taxon>lamiids</taxon>
        <taxon>Lamiales</taxon>
        <taxon>Oleaceae</taxon>
        <taxon>Forsythieae</taxon>
        <taxon>Forsythia</taxon>
    </lineage>
</organism>
<accession>A0ABD1VP66</accession>
<evidence type="ECO:0000313" key="3">
    <source>
        <dbReference type="Proteomes" id="UP001604277"/>
    </source>
</evidence>
<reference evidence="3" key="1">
    <citation type="submission" date="2024-07" db="EMBL/GenBank/DDBJ databases">
        <title>Two chromosome-level genome assemblies of Korean endemic species Abeliophyllum distichum and Forsythia ovata (Oleaceae).</title>
        <authorList>
            <person name="Jang H."/>
        </authorList>
    </citation>
    <scope>NUCLEOTIDE SEQUENCE [LARGE SCALE GENOMIC DNA]</scope>
</reference>
<feature type="compositionally biased region" description="Low complexity" evidence="1">
    <location>
        <begin position="40"/>
        <end position="64"/>
    </location>
</feature>
<protein>
    <submittedName>
        <fullName evidence="2">Uncharacterized protein</fullName>
    </submittedName>
</protein>